<dbReference type="AlphaFoldDB" id="A0A9J6QYD6"/>
<dbReference type="InterPro" id="IPR056937">
    <property type="entry name" value="YqbQ/XkdQ"/>
</dbReference>
<proteinExistence type="predicted"/>
<dbReference type="EMBL" id="JAOSHN010000010">
    <property type="protein sequence ID" value="MCU7380523.1"/>
    <property type="molecule type" value="Genomic_DNA"/>
</dbReference>
<dbReference type="Proteomes" id="UP001065549">
    <property type="component" value="Unassembled WGS sequence"/>
</dbReference>
<accession>A0A9J6QYD6</accession>
<organism evidence="2 3">
    <name type="scientific">Hominibacterium faecale</name>
    <dbReference type="NCBI Taxonomy" id="2839743"/>
    <lineage>
        <taxon>Bacteria</taxon>
        <taxon>Bacillati</taxon>
        <taxon>Bacillota</taxon>
        <taxon>Clostridia</taxon>
        <taxon>Peptostreptococcales</taxon>
        <taxon>Anaerovoracaceae</taxon>
        <taxon>Hominibacterium</taxon>
    </lineage>
</organism>
<protein>
    <recommendedName>
        <fullName evidence="1">YqbQ/XkdQ domain-containing protein</fullName>
    </recommendedName>
</protein>
<reference evidence="2" key="1">
    <citation type="submission" date="2022-09" db="EMBL/GenBank/DDBJ databases">
        <title>Culturomic study of gut microbiota in children with autism spectrum disorder.</title>
        <authorList>
            <person name="Efimov B.A."/>
            <person name="Chaplin A.V."/>
            <person name="Sokolova S.R."/>
            <person name="Pikina A.P."/>
            <person name="Korzhanova M."/>
            <person name="Belova V."/>
            <person name="Korostin D."/>
        </authorList>
    </citation>
    <scope>NUCLEOTIDE SEQUENCE</scope>
    <source>
        <strain evidence="2">ASD5510</strain>
    </source>
</reference>
<evidence type="ECO:0000259" key="1">
    <source>
        <dbReference type="Pfam" id="PF24032"/>
    </source>
</evidence>
<keyword evidence="3" id="KW-1185">Reference proteome</keyword>
<comment type="caution">
    <text evidence="2">The sequence shown here is derived from an EMBL/GenBank/DDBJ whole genome shotgun (WGS) entry which is preliminary data.</text>
</comment>
<evidence type="ECO:0000313" key="3">
    <source>
        <dbReference type="Proteomes" id="UP001065549"/>
    </source>
</evidence>
<dbReference type="RefSeq" id="WP_269478773.1">
    <property type="nucleotide sequence ID" value="NZ_JAOSHN010000010.1"/>
</dbReference>
<evidence type="ECO:0000313" key="2">
    <source>
        <dbReference type="EMBL" id="MCU7380523.1"/>
    </source>
</evidence>
<gene>
    <name evidence="2" type="ORF">OBO34_19610</name>
</gene>
<name>A0A9J6QYD6_9FIRM</name>
<sequence>MNYVTPEYSVVIITANGTKYYVKKMGSKTSNIVISLTLDEPDGQLAQKAEVTLANIKIAGDQGGFPASLFKVKSRVFIYAKGAGKTKSTEVFRGFVWENRYSNKNEKEVTLTCYDHLIYLMKSETSRYFSKGKSTKTIMKAICKSWGIKLSYSYYSITHPKLPLSGTIADVIMSDILDKVKEKKGKKYVIRSQKDRMYIKTVGKNDPFYIIDNGGRGISLGYTRTTTMEDMVTKVIITGKTAKSGKVKVAAKVNSKNKKKYGTLQKVINKDEDTKLKTVKKEAKNILKENQSPKTTYEVPALDVPWLHKGDKVGVCFSGTTITNCIVKSITHEATEGTMMMEVYKI</sequence>
<feature type="domain" description="YqbQ/XkdQ" evidence="1">
    <location>
        <begin position="85"/>
        <end position="342"/>
    </location>
</feature>
<dbReference type="Pfam" id="PF24032">
    <property type="entry name" value="YQBQ"/>
    <property type="match status" value="1"/>
</dbReference>